<sequence length="106" mass="12173">MLQLFAQLWFGVTDNNNSSEETQPRTHTHAYTNVICRPQLPNNEPDVDSMRPLAAGGVKMWRHIAQTHAHICKGKYNLLVQCTLVTRGEEERKNKTIFNFENGEFS</sequence>
<evidence type="ECO:0000313" key="1">
    <source>
        <dbReference type="EMBL" id="CAD7006214.1"/>
    </source>
</evidence>
<proteinExistence type="predicted"/>
<protein>
    <submittedName>
        <fullName evidence="1">(Mediterranean fruit fly) hypothetical protein</fullName>
    </submittedName>
</protein>
<accession>A0A811V5P0</accession>
<gene>
    <name evidence="1" type="ORF">CCAP1982_LOCUS14541</name>
</gene>
<reference evidence="1" key="1">
    <citation type="submission" date="2020-11" db="EMBL/GenBank/DDBJ databases">
        <authorList>
            <person name="Whitehead M."/>
        </authorList>
    </citation>
    <scope>NUCLEOTIDE SEQUENCE</scope>
    <source>
        <strain evidence="1">EGII</strain>
    </source>
</reference>
<organism evidence="1 2">
    <name type="scientific">Ceratitis capitata</name>
    <name type="common">Mediterranean fruit fly</name>
    <name type="synonym">Tephritis capitata</name>
    <dbReference type="NCBI Taxonomy" id="7213"/>
    <lineage>
        <taxon>Eukaryota</taxon>
        <taxon>Metazoa</taxon>
        <taxon>Ecdysozoa</taxon>
        <taxon>Arthropoda</taxon>
        <taxon>Hexapoda</taxon>
        <taxon>Insecta</taxon>
        <taxon>Pterygota</taxon>
        <taxon>Neoptera</taxon>
        <taxon>Endopterygota</taxon>
        <taxon>Diptera</taxon>
        <taxon>Brachycera</taxon>
        <taxon>Muscomorpha</taxon>
        <taxon>Tephritoidea</taxon>
        <taxon>Tephritidae</taxon>
        <taxon>Ceratitis</taxon>
        <taxon>Ceratitis</taxon>
    </lineage>
</organism>
<name>A0A811V5P0_CERCA</name>
<keyword evidence="2" id="KW-1185">Reference proteome</keyword>
<comment type="caution">
    <text evidence="1">The sequence shown here is derived from an EMBL/GenBank/DDBJ whole genome shotgun (WGS) entry which is preliminary data.</text>
</comment>
<dbReference type="EMBL" id="CAJHJT010000034">
    <property type="protein sequence ID" value="CAD7006214.1"/>
    <property type="molecule type" value="Genomic_DNA"/>
</dbReference>
<dbReference type="AlphaFoldDB" id="A0A811V5P0"/>
<evidence type="ECO:0000313" key="2">
    <source>
        <dbReference type="Proteomes" id="UP000606786"/>
    </source>
</evidence>
<dbReference type="Proteomes" id="UP000606786">
    <property type="component" value="Unassembled WGS sequence"/>
</dbReference>